<sequence>MSVSPVYSSATTHISNMSATPRSPTPPPPSQVERAFTWSPTPAPSTQQPTQPVKQQRVHYTPELKLQLIRLCINSTEQFCESNAGAFWQYIAVLFQQKTGNKVGDLRKKVSTLITEREAVIRAHKLQSGVAVAAPIDLDQALDEWMEIIERRNEERKGQEADDIKREKAASEIKRENLLYTLSKKRTFNAVMDARNTVDLTHPGDVVIKRRQIRENLRESTNKAEFYESLLRIMDEFKTGILSALNKPSSQPSSEAPPAILPPAIPPLTTSAEVTQLHNRLSRLENILEKLVSEISKGKD</sequence>
<accession>A0A3N4LIT4</accession>
<dbReference type="AlphaFoldDB" id="A0A3N4LIT4"/>
<feature type="compositionally biased region" description="Polar residues" evidence="1">
    <location>
        <begin position="1"/>
        <end position="19"/>
    </location>
</feature>
<dbReference type="InParanoid" id="A0A3N4LIT4"/>
<protein>
    <submittedName>
        <fullName evidence="2">Uncharacterized protein</fullName>
    </submittedName>
</protein>
<dbReference type="Proteomes" id="UP000267821">
    <property type="component" value="Unassembled WGS sequence"/>
</dbReference>
<dbReference type="OrthoDB" id="5461935at2759"/>
<proteinExistence type="predicted"/>
<feature type="region of interest" description="Disordered" evidence="1">
    <location>
        <begin position="1"/>
        <end position="56"/>
    </location>
</feature>
<evidence type="ECO:0000313" key="3">
    <source>
        <dbReference type="Proteomes" id="UP000267821"/>
    </source>
</evidence>
<organism evidence="2 3">
    <name type="scientific">Terfezia boudieri ATCC MYA-4762</name>
    <dbReference type="NCBI Taxonomy" id="1051890"/>
    <lineage>
        <taxon>Eukaryota</taxon>
        <taxon>Fungi</taxon>
        <taxon>Dikarya</taxon>
        <taxon>Ascomycota</taxon>
        <taxon>Pezizomycotina</taxon>
        <taxon>Pezizomycetes</taxon>
        <taxon>Pezizales</taxon>
        <taxon>Pezizaceae</taxon>
        <taxon>Terfezia</taxon>
    </lineage>
</organism>
<reference evidence="2 3" key="1">
    <citation type="journal article" date="2018" name="Nat. Ecol. Evol.">
        <title>Pezizomycetes genomes reveal the molecular basis of ectomycorrhizal truffle lifestyle.</title>
        <authorList>
            <person name="Murat C."/>
            <person name="Payen T."/>
            <person name="Noel B."/>
            <person name="Kuo A."/>
            <person name="Morin E."/>
            <person name="Chen J."/>
            <person name="Kohler A."/>
            <person name="Krizsan K."/>
            <person name="Balestrini R."/>
            <person name="Da Silva C."/>
            <person name="Montanini B."/>
            <person name="Hainaut M."/>
            <person name="Levati E."/>
            <person name="Barry K.W."/>
            <person name="Belfiori B."/>
            <person name="Cichocki N."/>
            <person name="Clum A."/>
            <person name="Dockter R.B."/>
            <person name="Fauchery L."/>
            <person name="Guy J."/>
            <person name="Iotti M."/>
            <person name="Le Tacon F."/>
            <person name="Lindquist E.A."/>
            <person name="Lipzen A."/>
            <person name="Malagnac F."/>
            <person name="Mello A."/>
            <person name="Molinier V."/>
            <person name="Miyauchi S."/>
            <person name="Poulain J."/>
            <person name="Riccioni C."/>
            <person name="Rubini A."/>
            <person name="Sitrit Y."/>
            <person name="Splivallo R."/>
            <person name="Traeger S."/>
            <person name="Wang M."/>
            <person name="Zifcakova L."/>
            <person name="Wipf D."/>
            <person name="Zambonelli A."/>
            <person name="Paolocci F."/>
            <person name="Nowrousian M."/>
            <person name="Ottonello S."/>
            <person name="Baldrian P."/>
            <person name="Spatafora J.W."/>
            <person name="Henrissat B."/>
            <person name="Nagy L.G."/>
            <person name="Aury J.M."/>
            <person name="Wincker P."/>
            <person name="Grigoriev I.V."/>
            <person name="Bonfante P."/>
            <person name="Martin F.M."/>
        </authorList>
    </citation>
    <scope>NUCLEOTIDE SEQUENCE [LARGE SCALE GENOMIC DNA]</scope>
    <source>
        <strain evidence="2 3">ATCC MYA-4762</strain>
    </source>
</reference>
<name>A0A3N4LIT4_9PEZI</name>
<keyword evidence="3" id="KW-1185">Reference proteome</keyword>
<gene>
    <name evidence="2" type="ORF">L211DRAFT_443751</name>
</gene>
<evidence type="ECO:0000313" key="2">
    <source>
        <dbReference type="EMBL" id="RPB21352.1"/>
    </source>
</evidence>
<evidence type="ECO:0000256" key="1">
    <source>
        <dbReference type="SAM" id="MobiDB-lite"/>
    </source>
</evidence>
<dbReference type="EMBL" id="ML121560">
    <property type="protein sequence ID" value="RPB21352.1"/>
    <property type="molecule type" value="Genomic_DNA"/>
</dbReference>